<accession>A0A392UUD6</accession>
<gene>
    <name evidence="1" type="ORF">A2U01_0099615</name>
</gene>
<dbReference type="Proteomes" id="UP000265520">
    <property type="component" value="Unassembled WGS sequence"/>
</dbReference>
<organism evidence="1 2">
    <name type="scientific">Trifolium medium</name>
    <dbReference type="NCBI Taxonomy" id="97028"/>
    <lineage>
        <taxon>Eukaryota</taxon>
        <taxon>Viridiplantae</taxon>
        <taxon>Streptophyta</taxon>
        <taxon>Embryophyta</taxon>
        <taxon>Tracheophyta</taxon>
        <taxon>Spermatophyta</taxon>
        <taxon>Magnoliopsida</taxon>
        <taxon>eudicotyledons</taxon>
        <taxon>Gunneridae</taxon>
        <taxon>Pentapetalae</taxon>
        <taxon>rosids</taxon>
        <taxon>fabids</taxon>
        <taxon>Fabales</taxon>
        <taxon>Fabaceae</taxon>
        <taxon>Papilionoideae</taxon>
        <taxon>50 kb inversion clade</taxon>
        <taxon>NPAAA clade</taxon>
        <taxon>Hologalegina</taxon>
        <taxon>IRL clade</taxon>
        <taxon>Trifolieae</taxon>
        <taxon>Trifolium</taxon>
    </lineage>
</organism>
<evidence type="ECO:0000313" key="2">
    <source>
        <dbReference type="Proteomes" id="UP000265520"/>
    </source>
</evidence>
<proteinExistence type="predicted"/>
<reference evidence="1 2" key="1">
    <citation type="journal article" date="2018" name="Front. Plant Sci.">
        <title>Red Clover (Trifolium pratense) and Zigzag Clover (T. medium) - A Picture of Genomic Similarities and Differences.</title>
        <authorList>
            <person name="Dluhosova J."/>
            <person name="Istvanek J."/>
            <person name="Nedelnik J."/>
            <person name="Repkova J."/>
        </authorList>
    </citation>
    <scope>NUCLEOTIDE SEQUENCE [LARGE SCALE GENOMIC DNA]</scope>
    <source>
        <strain evidence="2">cv. 10/8</strain>
        <tissue evidence="1">Leaf</tissue>
    </source>
</reference>
<name>A0A392UUD6_9FABA</name>
<dbReference type="AlphaFoldDB" id="A0A392UUD6"/>
<evidence type="ECO:0000313" key="1">
    <source>
        <dbReference type="EMBL" id="MCI78345.1"/>
    </source>
</evidence>
<feature type="non-terminal residue" evidence="1">
    <location>
        <position position="45"/>
    </location>
</feature>
<protein>
    <submittedName>
        <fullName evidence="1">Uncharacterized protein</fullName>
    </submittedName>
</protein>
<dbReference type="EMBL" id="LXQA010948753">
    <property type="protein sequence ID" value="MCI78345.1"/>
    <property type="molecule type" value="Genomic_DNA"/>
</dbReference>
<sequence length="45" mass="5251">MYSVVFPNQSTPRIPKANWTVIDTSSSCHHVHKFNLVRQCHDNRV</sequence>
<keyword evidence="2" id="KW-1185">Reference proteome</keyword>
<comment type="caution">
    <text evidence="1">The sequence shown here is derived from an EMBL/GenBank/DDBJ whole genome shotgun (WGS) entry which is preliminary data.</text>
</comment>